<dbReference type="GeneID" id="85440025"/>
<dbReference type="Proteomes" id="UP001230504">
    <property type="component" value="Unassembled WGS sequence"/>
</dbReference>
<organism evidence="3 4">
    <name type="scientific">Colletotrichum navitas</name>
    <dbReference type="NCBI Taxonomy" id="681940"/>
    <lineage>
        <taxon>Eukaryota</taxon>
        <taxon>Fungi</taxon>
        <taxon>Dikarya</taxon>
        <taxon>Ascomycota</taxon>
        <taxon>Pezizomycotina</taxon>
        <taxon>Sordariomycetes</taxon>
        <taxon>Hypocreomycetidae</taxon>
        <taxon>Glomerellales</taxon>
        <taxon>Glomerellaceae</taxon>
        <taxon>Colletotrichum</taxon>
        <taxon>Colletotrichum graminicola species complex</taxon>
    </lineage>
</organism>
<dbReference type="Pfam" id="PF13489">
    <property type="entry name" value="Methyltransf_23"/>
    <property type="match status" value="1"/>
</dbReference>
<dbReference type="PANTHER" id="PTHR43591:SF10">
    <property type="entry name" value="ABC TRANSMEMBRANE TYPE-1 DOMAIN-CONTAINING PROTEIN-RELATED"/>
    <property type="match status" value="1"/>
</dbReference>
<comment type="caution">
    <text evidence="3">The sequence shown here is derived from an EMBL/GenBank/DDBJ whole genome shotgun (WGS) entry which is preliminary data.</text>
</comment>
<dbReference type="PANTHER" id="PTHR43591">
    <property type="entry name" value="METHYLTRANSFERASE"/>
    <property type="match status" value="1"/>
</dbReference>
<dbReference type="GO" id="GO:0032259">
    <property type="term" value="P:methylation"/>
    <property type="evidence" value="ECO:0007669"/>
    <property type="project" value="UniProtKB-KW"/>
</dbReference>
<dbReference type="RefSeq" id="XP_060408989.1">
    <property type="nucleotide sequence ID" value="XM_060555785.1"/>
</dbReference>
<dbReference type="Gene3D" id="3.40.50.150">
    <property type="entry name" value="Vaccinia Virus protein VP39"/>
    <property type="match status" value="1"/>
</dbReference>
<keyword evidence="3" id="KW-0808">Transferase</keyword>
<proteinExistence type="inferred from homology"/>
<comment type="similarity">
    <text evidence="1">Belongs to the methyltransferase superfamily. LaeA methyltransferase family.</text>
</comment>
<dbReference type="CDD" id="cd02440">
    <property type="entry name" value="AdoMet_MTases"/>
    <property type="match status" value="1"/>
</dbReference>
<reference evidence="3" key="1">
    <citation type="submission" date="2021-06" db="EMBL/GenBank/DDBJ databases">
        <title>Comparative genomics, transcriptomics and evolutionary studies reveal genomic signatures of adaptation to plant cell wall in hemibiotrophic fungi.</title>
        <authorList>
            <consortium name="DOE Joint Genome Institute"/>
            <person name="Baroncelli R."/>
            <person name="Diaz J.F."/>
            <person name="Benocci T."/>
            <person name="Peng M."/>
            <person name="Battaglia E."/>
            <person name="Haridas S."/>
            <person name="Andreopoulos W."/>
            <person name="Labutti K."/>
            <person name="Pangilinan J."/>
            <person name="Floch G.L."/>
            <person name="Makela M.R."/>
            <person name="Henrissat B."/>
            <person name="Grigoriev I.V."/>
            <person name="Crouch J.A."/>
            <person name="De Vries R.P."/>
            <person name="Sukno S.A."/>
            <person name="Thon M.R."/>
        </authorList>
    </citation>
    <scope>NUCLEOTIDE SEQUENCE</scope>
    <source>
        <strain evidence="3">CBS 125086</strain>
    </source>
</reference>
<evidence type="ECO:0000313" key="4">
    <source>
        <dbReference type="Proteomes" id="UP001230504"/>
    </source>
</evidence>
<evidence type="ECO:0000256" key="1">
    <source>
        <dbReference type="ARBA" id="ARBA00038158"/>
    </source>
</evidence>
<evidence type="ECO:0000256" key="2">
    <source>
        <dbReference type="SAM" id="MobiDB-lite"/>
    </source>
</evidence>
<gene>
    <name evidence="3" type="ORF">LY79DRAFT_525887</name>
</gene>
<name>A0AAD8UZ76_9PEZI</name>
<evidence type="ECO:0000313" key="3">
    <source>
        <dbReference type="EMBL" id="KAK1573357.1"/>
    </source>
</evidence>
<dbReference type="InterPro" id="IPR029063">
    <property type="entry name" value="SAM-dependent_MTases_sf"/>
</dbReference>
<dbReference type="SUPFAM" id="SSF53335">
    <property type="entry name" value="S-adenosyl-L-methionine-dependent methyltransferases"/>
    <property type="match status" value="1"/>
</dbReference>
<dbReference type="AlphaFoldDB" id="A0AAD8UZ76"/>
<accession>A0AAD8UZ76</accession>
<keyword evidence="4" id="KW-1185">Reference proteome</keyword>
<feature type="compositionally biased region" description="Basic and acidic residues" evidence="2">
    <location>
        <begin position="42"/>
        <end position="54"/>
    </location>
</feature>
<dbReference type="EMBL" id="JAHLJV010000093">
    <property type="protein sequence ID" value="KAK1573357.1"/>
    <property type="molecule type" value="Genomic_DNA"/>
</dbReference>
<keyword evidence="3" id="KW-0489">Methyltransferase</keyword>
<dbReference type="GO" id="GO:0008168">
    <property type="term" value="F:methyltransferase activity"/>
    <property type="evidence" value="ECO:0007669"/>
    <property type="project" value="UniProtKB-KW"/>
</dbReference>
<protein>
    <submittedName>
        <fullName evidence="3">Methyltransferase domain-containing protein</fullName>
    </submittedName>
</protein>
<feature type="compositionally biased region" description="Basic and acidic residues" evidence="2">
    <location>
        <begin position="17"/>
        <end position="35"/>
    </location>
</feature>
<feature type="region of interest" description="Disordered" evidence="2">
    <location>
        <begin position="1"/>
        <end position="67"/>
    </location>
</feature>
<sequence>MGEDVGAATGDPGVGDSGRRRADRTGVMRDRGDHKDRRRHSRATEAKAVDHDDGCDTSDAGSDFSSVSVDELPPIRAYGHTYHGSGRLLMPNDESERARLEIQHQLFKLCLEGSLTATKLPKDQPLSILDIGTGTGNWAIEMGEQYPLANIMGIDISAALLPTTVPPNVVFEVEDVTNDWARERDSLDFVHVRNLVGGGVPDWRALFLQTYEHLKPGGQIEFSEVRTRFFDLVGNSSDEPTAPMGKEKDHGSMTACLEFEVQLAEMAAIAGVDFDPIPKIPAILTDVGFEKVGRWSDLVPIQAVGHDEKMVRKGAQFAHMLEYGLENYSLAVFAKGGWDEKSIRDLLQRVHKETRDMKNELYGKVSFVTAKKPMQ</sequence>